<organism evidence="1 2">
    <name type="scientific">Pseudomonas synxantha</name>
    <dbReference type="NCBI Taxonomy" id="47883"/>
    <lineage>
        <taxon>Bacteria</taxon>
        <taxon>Pseudomonadati</taxon>
        <taxon>Pseudomonadota</taxon>
        <taxon>Gammaproteobacteria</taxon>
        <taxon>Pseudomonadales</taxon>
        <taxon>Pseudomonadaceae</taxon>
        <taxon>Pseudomonas</taxon>
    </lineage>
</organism>
<reference evidence="1 2" key="1">
    <citation type="journal article" date="2015" name="Genome Announc.">
        <title>Complete Genome Sequence of Biocontrol Strain Pseudomonas fluorescens LBUM223.</title>
        <authorList>
            <person name="Roquigny R."/>
            <person name="Arseneault T."/>
            <person name="Gadkar V.J."/>
            <person name="Novinscak A."/>
            <person name="Joly D.L."/>
            <person name="Filion M."/>
        </authorList>
    </citation>
    <scope>NUCLEOTIDE SEQUENCE [LARGE SCALE GENOMIC DNA]</scope>
    <source>
        <strain evidence="1 2">LBUM223</strain>
    </source>
</reference>
<protein>
    <submittedName>
        <fullName evidence="1">Uncharacterized protein</fullName>
    </submittedName>
</protein>
<evidence type="ECO:0000313" key="2">
    <source>
        <dbReference type="Proteomes" id="UP000033099"/>
    </source>
</evidence>
<proteinExistence type="predicted"/>
<evidence type="ECO:0000313" key="1">
    <source>
        <dbReference type="EMBL" id="AKA85721.1"/>
    </source>
</evidence>
<name>A0AAU8TYB1_9PSED</name>
<dbReference type="KEGG" id="pfb:VO64_5175"/>
<dbReference type="Proteomes" id="UP000033099">
    <property type="component" value="Chromosome"/>
</dbReference>
<gene>
    <name evidence="1" type="ORF">VO64_5175</name>
</gene>
<accession>A0AAU8TYB1</accession>
<dbReference type="EMBL" id="CP011117">
    <property type="protein sequence ID" value="AKA85721.1"/>
    <property type="molecule type" value="Genomic_DNA"/>
</dbReference>
<dbReference type="AlphaFoldDB" id="A0AAU8TYB1"/>
<sequence length="54" mass="5831">MLAKIANDTAGLQEKRGDFKFFASKLAPTVLCTYADSAIILLKLTSQAGFLQPL</sequence>